<proteinExistence type="predicted"/>
<comment type="caution">
    <text evidence="2">The sequence shown here is derived from an EMBL/GenBank/DDBJ whole genome shotgun (WGS) entry which is preliminary data.</text>
</comment>
<keyword evidence="3" id="KW-1185">Reference proteome</keyword>
<dbReference type="EMBL" id="PNBA02000012">
    <property type="protein sequence ID" value="KAG6406868.1"/>
    <property type="molecule type" value="Genomic_DNA"/>
</dbReference>
<dbReference type="AlphaFoldDB" id="A0A8X8X4Z0"/>
<gene>
    <name evidence="2" type="ORF">SASPL_134480</name>
</gene>
<organism evidence="2">
    <name type="scientific">Salvia splendens</name>
    <name type="common">Scarlet sage</name>
    <dbReference type="NCBI Taxonomy" id="180675"/>
    <lineage>
        <taxon>Eukaryota</taxon>
        <taxon>Viridiplantae</taxon>
        <taxon>Streptophyta</taxon>
        <taxon>Embryophyta</taxon>
        <taxon>Tracheophyta</taxon>
        <taxon>Spermatophyta</taxon>
        <taxon>Magnoliopsida</taxon>
        <taxon>eudicotyledons</taxon>
        <taxon>Gunneridae</taxon>
        <taxon>Pentapetalae</taxon>
        <taxon>asterids</taxon>
        <taxon>lamiids</taxon>
        <taxon>Lamiales</taxon>
        <taxon>Lamiaceae</taxon>
        <taxon>Nepetoideae</taxon>
        <taxon>Mentheae</taxon>
        <taxon>Salviinae</taxon>
        <taxon>Salvia</taxon>
        <taxon>Salvia subgen. Calosphace</taxon>
        <taxon>core Calosphace</taxon>
    </lineage>
</organism>
<dbReference type="Proteomes" id="UP000298416">
    <property type="component" value="Unassembled WGS sequence"/>
</dbReference>
<feature type="region of interest" description="Disordered" evidence="1">
    <location>
        <begin position="50"/>
        <end position="82"/>
    </location>
</feature>
<reference evidence="2" key="2">
    <citation type="submission" date="2020-08" db="EMBL/GenBank/DDBJ databases">
        <title>Plant Genome Project.</title>
        <authorList>
            <person name="Zhang R.-G."/>
        </authorList>
    </citation>
    <scope>NUCLEOTIDE SEQUENCE</scope>
    <source>
        <strain evidence="2">Huo1</strain>
        <tissue evidence="2">Leaf</tissue>
    </source>
</reference>
<evidence type="ECO:0000313" key="3">
    <source>
        <dbReference type="Proteomes" id="UP000298416"/>
    </source>
</evidence>
<accession>A0A8X8X4Z0</accession>
<dbReference type="InterPro" id="IPR053772">
    <property type="entry name" value="At1g61320/At1g61330-like"/>
</dbReference>
<name>A0A8X8X4Z0_SALSN</name>
<sequence length="339" mass="38809">MDCYHLLSHTYDKQCWNQPPQPVHPRRATCWDLPDCGNLSYGYQQTPTYAPEPYPSAYSPPRQQGYPGYDQPPPRLPTSWDPPGPSCWYPPTPAFEQPSYTYIDSYVPLQIPITGDHREQPDSQPPRLPYTDSESLVQPINCSSGYYPWQLENSPSRQLSLPDLPLHLPSPPLPTDLGESLRRPQLVLPSSTTRRRSFLHTSNLDFVDTTTEIEHDSWDAETCKHVKVVNSVLESHQAINVKHLRISFYVNKSAQSAVAKWLEFVWARQVKRLRLNFHCHSVNHALVLGDSMGGVTRPMKYLKSLSLRSMTISGEDISLFLQNCPLFKGLRTSRWRVLK</sequence>
<protein>
    <submittedName>
        <fullName evidence="2">Uncharacterized protein</fullName>
    </submittedName>
</protein>
<feature type="compositionally biased region" description="Low complexity" evidence="1">
    <location>
        <begin position="50"/>
        <end position="69"/>
    </location>
</feature>
<evidence type="ECO:0000256" key="1">
    <source>
        <dbReference type="SAM" id="MobiDB-lite"/>
    </source>
</evidence>
<feature type="compositionally biased region" description="Pro residues" evidence="1">
    <location>
        <begin position="70"/>
        <end position="82"/>
    </location>
</feature>
<evidence type="ECO:0000313" key="2">
    <source>
        <dbReference type="EMBL" id="KAG6406868.1"/>
    </source>
</evidence>
<dbReference type="PANTHER" id="PTHR34145">
    <property type="entry name" value="OS02G0105600 PROTEIN"/>
    <property type="match status" value="1"/>
</dbReference>
<feature type="region of interest" description="Disordered" evidence="1">
    <location>
        <begin position="113"/>
        <end position="134"/>
    </location>
</feature>
<reference evidence="2" key="1">
    <citation type="submission" date="2018-01" db="EMBL/GenBank/DDBJ databases">
        <authorList>
            <person name="Mao J.F."/>
        </authorList>
    </citation>
    <scope>NUCLEOTIDE SEQUENCE</scope>
    <source>
        <strain evidence="2">Huo1</strain>
        <tissue evidence="2">Leaf</tissue>
    </source>
</reference>